<proteinExistence type="predicted"/>
<organism evidence="1 2">
    <name type="scientific">Klebsiella pneumoniae</name>
    <dbReference type="NCBI Taxonomy" id="573"/>
    <lineage>
        <taxon>Bacteria</taxon>
        <taxon>Pseudomonadati</taxon>
        <taxon>Pseudomonadota</taxon>
        <taxon>Gammaproteobacteria</taxon>
        <taxon>Enterobacterales</taxon>
        <taxon>Enterobacteriaceae</taxon>
        <taxon>Klebsiella/Raoultella group</taxon>
        <taxon>Klebsiella</taxon>
        <taxon>Klebsiella pneumoniae complex</taxon>
    </lineage>
</organism>
<reference evidence="1 2" key="1">
    <citation type="submission" date="2018-06" db="EMBL/GenBank/DDBJ databases">
        <authorList>
            <consortium name="Pathogen Informatics"/>
            <person name="Doyle S."/>
        </authorList>
    </citation>
    <scope>NUCLEOTIDE SEQUENCE [LARGE SCALE GENOMIC DNA]</scope>
    <source>
        <strain evidence="1 2">NCTC204</strain>
    </source>
</reference>
<name>A0A378AQG0_KLEPN</name>
<sequence length="53" mass="6004">MVATLIRNLHLLDKQVDTMTPEQVRQILPVLSELDGPLTSMAAGHPDARYQYR</sequence>
<dbReference type="AlphaFoldDB" id="A0A378AQG0"/>
<evidence type="ECO:0000313" key="2">
    <source>
        <dbReference type="Proteomes" id="UP000255192"/>
    </source>
</evidence>
<dbReference type="EMBL" id="UGMD01000002">
    <property type="protein sequence ID" value="STV17513.1"/>
    <property type="molecule type" value="Genomic_DNA"/>
</dbReference>
<protein>
    <submittedName>
        <fullName evidence="1">Diguanylate cyclase/cyclic diguanylate phosphodiesterase</fullName>
    </submittedName>
</protein>
<accession>A0A378AQG0</accession>
<evidence type="ECO:0000313" key="1">
    <source>
        <dbReference type="EMBL" id="STV17513.1"/>
    </source>
</evidence>
<dbReference type="Proteomes" id="UP000255192">
    <property type="component" value="Unassembled WGS sequence"/>
</dbReference>
<gene>
    <name evidence="1" type="ORF">NCTC204_04401</name>
</gene>